<dbReference type="PANTHER" id="PTHR43857:SF1">
    <property type="entry name" value="YJGH FAMILY PROTEIN"/>
    <property type="match status" value="1"/>
</dbReference>
<dbReference type="InterPro" id="IPR035959">
    <property type="entry name" value="RutC-like_sf"/>
</dbReference>
<evidence type="ECO:0000313" key="2">
    <source>
        <dbReference type="Proteomes" id="UP001317779"/>
    </source>
</evidence>
<organism evidence="1 2">
    <name type="scientific">Microbacterium terricola</name>
    <dbReference type="NCBI Taxonomy" id="344163"/>
    <lineage>
        <taxon>Bacteria</taxon>
        <taxon>Bacillati</taxon>
        <taxon>Actinomycetota</taxon>
        <taxon>Actinomycetes</taxon>
        <taxon>Micrococcales</taxon>
        <taxon>Microbacteriaceae</taxon>
        <taxon>Microbacterium</taxon>
    </lineage>
</organism>
<reference evidence="1 2" key="1">
    <citation type="submission" date="2022-12" db="EMBL/GenBank/DDBJ databases">
        <title>Microbacterium terricola strain KV-448 chromosome, complete genome.</title>
        <authorList>
            <person name="Oshima T."/>
            <person name="Moriya T."/>
            <person name="Bessho Y."/>
        </authorList>
    </citation>
    <scope>NUCLEOTIDE SEQUENCE [LARGE SCALE GENOMIC DNA]</scope>
    <source>
        <strain evidence="1 2">KV-448</strain>
    </source>
</reference>
<evidence type="ECO:0000313" key="1">
    <source>
        <dbReference type="EMBL" id="BDV32316.1"/>
    </source>
</evidence>
<dbReference type="Pfam" id="PF01042">
    <property type="entry name" value="Ribonuc_L-PSP"/>
    <property type="match status" value="1"/>
</dbReference>
<dbReference type="SUPFAM" id="SSF55298">
    <property type="entry name" value="YjgF-like"/>
    <property type="match status" value="1"/>
</dbReference>
<dbReference type="CDD" id="cd00448">
    <property type="entry name" value="YjgF_YER057c_UK114_family"/>
    <property type="match status" value="1"/>
</dbReference>
<keyword evidence="2" id="KW-1185">Reference proteome</keyword>
<gene>
    <name evidence="1" type="ORF">Microterr_29760</name>
</gene>
<accession>A0ABM8E3C3</accession>
<dbReference type="Gene3D" id="3.30.1330.40">
    <property type="entry name" value="RutC-like"/>
    <property type="match status" value="1"/>
</dbReference>
<dbReference type="InterPro" id="IPR006175">
    <property type="entry name" value="YjgF/YER057c/UK114"/>
</dbReference>
<dbReference type="EMBL" id="AP027141">
    <property type="protein sequence ID" value="BDV32316.1"/>
    <property type="molecule type" value="Genomic_DNA"/>
</dbReference>
<dbReference type="Proteomes" id="UP001317779">
    <property type="component" value="Chromosome"/>
</dbReference>
<dbReference type="PANTHER" id="PTHR43857">
    <property type="entry name" value="BLR7761 PROTEIN"/>
    <property type="match status" value="1"/>
</dbReference>
<proteinExistence type="predicted"/>
<name>A0ABM8E3C3_9MICO</name>
<protein>
    <submittedName>
        <fullName evidence="1">Enamine deaminase RidA</fullName>
    </submittedName>
</protein>
<sequence length="129" mass="13570">MVRVPSLAHAEYADASIVGAGSEVILLAGVCQLDEDGVVVSPGDVAAQTRAALENMDAVLRRCGAALEDVAFLRILVATDEPNDLGLAWTVVREHFGRHEVPATLQGVSVLGYPNQLVEIEPIATRSPG</sequence>